<protein>
    <recommendedName>
        <fullName evidence="1">DUF6438 domain-containing protein</fullName>
    </recommendedName>
</protein>
<dbReference type="Proteomes" id="UP000776651">
    <property type="component" value="Unassembled WGS sequence"/>
</dbReference>
<evidence type="ECO:0000259" key="1">
    <source>
        <dbReference type="Pfam" id="PF20033"/>
    </source>
</evidence>
<organism evidence="2 3">
    <name type="scientific">Qipengyuania pacifica</name>
    <dbReference type="NCBI Taxonomy" id="2860199"/>
    <lineage>
        <taxon>Bacteria</taxon>
        <taxon>Pseudomonadati</taxon>
        <taxon>Pseudomonadota</taxon>
        <taxon>Alphaproteobacteria</taxon>
        <taxon>Sphingomonadales</taxon>
        <taxon>Erythrobacteraceae</taxon>
        <taxon>Qipengyuania</taxon>
    </lineage>
</organism>
<proteinExistence type="predicted"/>
<comment type="caution">
    <text evidence="2">The sequence shown here is derived from an EMBL/GenBank/DDBJ whole genome shotgun (WGS) entry which is preliminary data.</text>
</comment>
<evidence type="ECO:0000313" key="3">
    <source>
        <dbReference type="Proteomes" id="UP000776651"/>
    </source>
</evidence>
<name>A0ABS7JKC2_9SPHN</name>
<dbReference type="RefSeq" id="WP_221598899.1">
    <property type="nucleotide sequence ID" value="NZ_JAIGNQ010000004.1"/>
</dbReference>
<dbReference type="EMBL" id="JAIGNQ010000004">
    <property type="protein sequence ID" value="MBX7489831.1"/>
    <property type="molecule type" value="Genomic_DNA"/>
</dbReference>
<sequence length="131" mass="14536">MTAGPCFGFCPVYELSLFPDDMARFTGIRHTQLIGTAKHRVSRIEAERIRSALKPFEPASDRTFPCANARTDATDYTITWQTEDDEHTLVFDSGCADPEARSLNELLQGLPASLGFLEEGRQVIREGATRG</sequence>
<dbReference type="Pfam" id="PF20033">
    <property type="entry name" value="DUF6438"/>
    <property type="match status" value="1"/>
</dbReference>
<dbReference type="InterPro" id="IPR045497">
    <property type="entry name" value="DUF6438"/>
</dbReference>
<keyword evidence="3" id="KW-1185">Reference proteome</keyword>
<reference evidence="2 3" key="1">
    <citation type="submission" date="2021-08" db="EMBL/GenBank/DDBJ databases">
        <title>Comparative Genomics Analysis of the Genus Qipengyuania Reveals Extensive Genetic Diversity and Metabolic Versatility, Including the Description of Fifteen Novel Species.</title>
        <authorList>
            <person name="Liu Y."/>
        </authorList>
    </citation>
    <scope>NUCLEOTIDE SEQUENCE [LARGE SCALE GENOMIC DNA]</scope>
    <source>
        <strain evidence="2 3">GH25</strain>
    </source>
</reference>
<gene>
    <name evidence="2" type="ORF">K3177_15085</name>
</gene>
<evidence type="ECO:0000313" key="2">
    <source>
        <dbReference type="EMBL" id="MBX7489831.1"/>
    </source>
</evidence>
<feature type="domain" description="DUF6438" evidence="1">
    <location>
        <begin position="2"/>
        <end position="108"/>
    </location>
</feature>
<accession>A0ABS7JKC2</accession>